<proteinExistence type="predicted"/>
<comment type="caution">
    <text evidence="1">The sequence shown here is derived from an EMBL/GenBank/DDBJ whole genome shotgun (WGS) entry which is preliminary data.</text>
</comment>
<gene>
    <name evidence="1" type="ORF">PROFUN_01882</name>
</gene>
<dbReference type="AlphaFoldDB" id="A0A2P6NYZ2"/>
<sequence>MILTAKAFGTNLAVMREGGWLTGGVKLNSESDNFLWWELKIGSANRKAE</sequence>
<evidence type="ECO:0000313" key="2">
    <source>
        <dbReference type="Proteomes" id="UP000241769"/>
    </source>
</evidence>
<dbReference type="InParanoid" id="A0A2P6NYZ2"/>
<dbReference type="Proteomes" id="UP000241769">
    <property type="component" value="Unassembled WGS sequence"/>
</dbReference>
<organism evidence="1 2">
    <name type="scientific">Planoprotostelium fungivorum</name>
    <dbReference type="NCBI Taxonomy" id="1890364"/>
    <lineage>
        <taxon>Eukaryota</taxon>
        <taxon>Amoebozoa</taxon>
        <taxon>Evosea</taxon>
        <taxon>Variosea</taxon>
        <taxon>Cavosteliida</taxon>
        <taxon>Cavosteliaceae</taxon>
        <taxon>Planoprotostelium</taxon>
    </lineage>
</organism>
<name>A0A2P6NYZ2_9EUKA</name>
<evidence type="ECO:0000313" key="1">
    <source>
        <dbReference type="EMBL" id="PRP89162.1"/>
    </source>
</evidence>
<dbReference type="EMBL" id="MDYQ01000005">
    <property type="protein sequence ID" value="PRP89162.1"/>
    <property type="molecule type" value="Genomic_DNA"/>
</dbReference>
<accession>A0A2P6NYZ2</accession>
<protein>
    <submittedName>
        <fullName evidence="1">Uncharacterized protein</fullName>
    </submittedName>
</protein>
<reference evidence="1 2" key="1">
    <citation type="journal article" date="2018" name="Genome Biol. Evol.">
        <title>Multiple Roots of Fruiting Body Formation in Amoebozoa.</title>
        <authorList>
            <person name="Hillmann F."/>
            <person name="Forbes G."/>
            <person name="Novohradska S."/>
            <person name="Ferling I."/>
            <person name="Riege K."/>
            <person name="Groth M."/>
            <person name="Westermann M."/>
            <person name="Marz M."/>
            <person name="Spaller T."/>
            <person name="Winckler T."/>
            <person name="Schaap P."/>
            <person name="Glockner G."/>
        </authorList>
    </citation>
    <scope>NUCLEOTIDE SEQUENCE [LARGE SCALE GENOMIC DNA]</scope>
    <source>
        <strain evidence="1 2">Jena</strain>
    </source>
</reference>
<keyword evidence="2" id="KW-1185">Reference proteome</keyword>